<evidence type="ECO:0000256" key="1">
    <source>
        <dbReference type="ARBA" id="ARBA00006594"/>
    </source>
</evidence>
<dbReference type="Pfam" id="PF02086">
    <property type="entry name" value="MethyltransfD12"/>
    <property type="match status" value="1"/>
</dbReference>
<evidence type="ECO:0000256" key="8">
    <source>
        <dbReference type="RuleBase" id="RU361257"/>
    </source>
</evidence>
<sequence>MKKQRAFLKWAGGKYALVDTIKQYLPEGEQLIEPFVGAGSVFLNTDYKSYILADINHDLIALFKLLKTNPDQFINDLRLLFNEQNNQSEAFYQLRDVFNGSNDQYLRSLLFVYFNRHGYNGLCRYNSNGKFNVPFGRYKTVYFPEKELYFFAEKAQKAEFICAPYHEVMKKAEQNSVIYCDPPYIPPNKSGGFTSYYSNIFGFEEHENLSKLAEKVAYKKNIPVLVSNHYTDYTMTLYNKASHLYRAEMRRSISCAGGSRKKIDEILALYKKS</sequence>
<dbReference type="Proteomes" id="UP000194800">
    <property type="component" value="Unassembled WGS sequence"/>
</dbReference>
<protein>
    <recommendedName>
        <fullName evidence="2 8">Site-specific DNA-methyltransferase (adenine-specific)</fullName>
        <ecNumber evidence="2 8">2.1.1.72</ecNumber>
    </recommendedName>
</protein>
<dbReference type="Proteomes" id="UP000194977">
    <property type="component" value="Unassembled WGS sequence"/>
</dbReference>
<organism evidence="9 12">
    <name type="scientific">Gilliamella apicola</name>
    <dbReference type="NCBI Taxonomy" id="1196095"/>
    <lineage>
        <taxon>Bacteria</taxon>
        <taxon>Pseudomonadati</taxon>
        <taxon>Pseudomonadota</taxon>
        <taxon>Gammaproteobacteria</taxon>
        <taxon>Orbales</taxon>
        <taxon>Orbaceae</taxon>
        <taxon>Gilliamella</taxon>
    </lineage>
</organism>
<dbReference type="PRINTS" id="PR00505">
    <property type="entry name" value="D12N6MTFRASE"/>
</dbReference>
<evidence type="ECO:0000256" key="4">
    <source>
        <dbReference type="ARBA" id="ARBA00022679"/>
    </source>
</evidence>
<dbReference type="EC" id="2.1.1.72" evidence="2 8"/>
<dbReference type="PROSITE" id="PS00092">
    <property type="entry name" value="N6_MTASE"/>
    <property type="match status" value="1"/>
</dbReference>
<evidence type="ECO:0000256" key="2">
    <source>
        <dbReference type="ARBA" id="ARBA00011900"/>
    </source>
</evidence>
<dbReference type="PIRSF" id="PIRSF000398">
    <property type="entry name" value="M_m6A_EcoRV"/>
    <property type="match status" value="1"/>
</dbReference>
<dbReference type="Gene3D" id="1.10.1020.10">
    <property type="entry name" value="Adenine-specific Methyltransferase, Domain 2"/>
    <property type="match status" value="1"/>
</dbReference>
<comment type="catalytic activity">
    <reaction evidence="6 8">
        <text>a 2'-deoxyadenosine in DNA + S-adenosyl-L-methionine = an N(6)-methyl-2'-deoxyadenosine in DNA + S-adenosyl-L-homocysteine + H(+)</text>
        <dbReference type="Rhea" id="RHEA:15197"/>
        <dbReference type="Rhea" id="RHEA-COMP:12418"/>
        <dbReference type="Rhea" id="RHEA-COMP:12419"/>
        <dbReference type="ChEBI" id="CHEBI:15378"/>
        <dbReference type="ChEBI" id="CHEBI:57856"/>
        <dbReference type="ChEBI" id="CHEBI:59789"/>
        <dbReference type="ChEBI" id="CHEBI:90615"/>
        <dbReference type="ChEBI" id="CHEBI:90616"/>
        <dbReference type="EC" id="2.1.1.72"/>
    </reaction>
</comment>
<dbReference type="InterPro" id="IPR023095">
    <property type="entry name" value="Ade_MeTrfase_dom_2"/>
</dbReference>
<evidence type="ECO:0000313" key="12">
    <source>
        <dbReference type="Proteomes" id="UP000194977"/>
    </source>
</evidence>
<dbReference type="GO" id="GO:0009007">
    <property type="term" value="F:site-specific DNA-methyltransferase (adenine-specific) activity"/>
    <property type="evidence" value="ECO:0007669"/>
    <property type="project" value="UniProtKB-UniRule"/>
</dbReference>
<accession>A0A242NK87</accession>
<reference evidence="11 12" key="1">
    <citation type="submission" date="2017-03" db="EMBL/GenBank/DDBJ databases">
        <title>Comparative genomics of honeybee gut symbionts reveal geographically distinct and subgroup specific antibiotic resistance.</title>
        <authorList>
            <person name="Ludvigsen J."/>
            <person name="Porcellato D."/>
            <person name="Labee-Lund T.M."/>
            <person name="Amdam G.V."/>
            <person name="Rudi K."/>
        </authorList>
    </citation>
    <scope>NUCLEOTIDE SEQUENCE [LARGE SCALE GENOMIC DNA]</scope>
    <source>
        <strain evidence="9 12">A-7-12</strain>
        <strain evidence="10 11">A-9-12</strain>
    </source>
</reference>
<feature type="binding site" evidence="7">
    <location>
        <position position="14"/>
    </location>
    <ligand>
        <name>S-adenosyl-L-methionine</name>
        <dbReference type="ChEBI" id="CHEBI:59789"/>
    </ligand>
</feature>
<dbReference type="GO" id="GO:0032259">
    <property type="term" value="P:methylation"/>
    <property type="evidence" value="ECO:0007669"/>
    <property type="project" value="UniProtKB-KW"/>
</dbReference>
<dbReference type="EMBL" id="NARP01000006">
    <property type="protein sequence ID" value="OTQ00879.1"/>
    <property type="molecule type" value="Genomic_DNA"/>
</dbReference>
<proteinExistence type="inferred from homology"/>
<feature type="binding site" evidence="7">
    <location>
        <position position="10"/>
    </location>
    <ligand>
        <name>S-adenosyl-L-methionine</name>
        <dbReference type="ChEBI" id="CHEBI:59789"/>
    </ligand>
</feature>
<dbReference type="NCBIfam" id="TIGR00571">
    <property type="entry name" value="dam"/>
    <property type="match status" value="1"/>
</dbReference>
<gene>
    <name evidence="10" type="ORF">B6C91_06900</name>
    <name evidence="9" type="ORF">B6D08_03350</name>
</gene>
<dbReference type="InterPro" id="IPR012327">
    <property type="entry name" value="MeTrfase_D12"/>
</dbReference>
<feature type="binding site" evidence="7">
    <location>
        <position position="181"/>
    </location>
    <ligand>
        <name>S-adenosyl-L-methionine</name>
        <dbReference type="ChEBI" id="CHEBI:59789"/>
    </ligand>
</feature>
<keyword evidence="3 8" id="KW-0489">Methyltransferase</keyword>
<evidence type="ECO:0000256" key="5">
    <source>
        <dbReference type="ARBA" id="ARBA00022691"/>
    </source>
</evidence>
<dbReference type="RefSeq" id="WP_065603601.1">
    <property type="nucleotide sequence ID" value="NZ_CAMLAF010000002.1"/>
</dbReference>
<dbReference type="InterPro" id="IPR002052">
    <property type="entry name" value="DNA_methylase_N6_adenine_CS"/>
</dbReference>
<dbReference type="SUPFAM" id="SSF53335">
    <property type="entry name" value="S-adenosyl-L-methionine-dependent methyltransferases"/>
    <property type="match status" value="1"/>
</dbReference>
<evidence type="ECO:0000256" key="7">
    <source>
        <dbReference type="PIRSR" id="PIRSR000398-1"/>
    </source>
</evidence>
<comment type="caution">
    <text evidence="9">The sequence shown here is derived from an EMBL/GenBank/DDBJ whole genome shotgun (WGS) entry which is preliminary data.</text>
</comment>
<dbReference type="Gene3D" id="3.40.50.150">
    <property type="entry name" value="Vaccinia Virus protein VP39"/>
    <property type="match status" value="1"/>
</dbReference>
<dbReference type="PANTHER" id="PTHR30481">
    <property type="entry name" value="DNA ADENINE METHYLASE"/>
    <property type="match status" value="1"/>
</dbReference>
<keyword evidence="5 8" id="KW-0949">S-adenosyl-L-methionine</keyword>
<evidence type="ECO:0000313" key="9">
    <source>
        <dbReference type="EMBL" id="OTQ00879.1"/>
    </source>
</evidence>
<dbReference type="GO" id="GO:0043565">
    <property type="term" value="F:sequence-specific DNA binding"/>
    <property type="evidence" value="ECO:0007669"/>
    <property type="project" value="TreeGrafter"/>
</dbReference>
<evidence type="ECO:0000256" key="6">
    <source>
        <dbReference type="ARBA" id="ARBA00047942"/>
    </source>
</evidence>
<dbReference type="GO" id="GO:0006298">
    <property type="term" value="P:mismatch repair"/>
    <property type="evidence" value="ECO:0007669"/>
    <property type="project" value="TreeGrafter"/>
</dbReference>
<name>A0A242NK87_9GAMM</name>
<dbReference type="InterPro" id="IPR029063">
    <property type="entry name" value="SAM-dependent_MTases_sf"/>
</dbReference>
<dbReference type="GO" id="GO:1904047">
    <property type="term" value="F:S-adenosyl-L-methionine binding"/>
    <property type="evidence" value="ECO:0007669"/>
    <property type="project" value="TreeGrafter"/>
</dbReference>
<dbReference type="AlphaFoldDB" id="A0A242NK87"/>
<evidence type="ECO:0000256" key="3">
    <source>
        <dbReference type="ARBA" id="ARBA00022603"/>
    </source>
</evidence>
<keyword evidence="11" id="KW-1185">Reference proteome</keyword>
<keyword evidence="4 8" id="KW-0808">Transferase</keyword>
<dbReference type="InterPro" id="IPR012263">
    <property type="entry name" value="M_m6A_EcoRV"/>
</dbReference>
<feature type="binding site" evidence="7">
    <location>
        <position position="54"/>
    </location>
    <ligand>
        <name>S-adenosyl-L-methionine</name>
        <dbReference type="ChEBI" id="CHEBI:59789"/>
    </ligand>
</feature>
<dbReference type="PANTHER" id="PTHR30481:SF3">
    <property type="entry name" value="DNA ADENINE METHYLASE"/>
    <property type="match status" value="1"/>
</dbReference>
<dbReference type="EMBL" id="NART01000024">
    <property type="protein sequence ID" value="OTQ10096.1"/>
    <property type="molecule type" value="Genomic_DNA"/>
</dbReference>
<evidence type="ECO:0000313" key="11">
    <source>
        <dbReference type="Proteomes" id="UP000194800"/>
    </source>
</evidence>
<evidence type="ECO:0000313" key="10">
    <source>
        <dbReference type="EMBL" id="OTQ10096.1"/>
    </source>
</evidence>
<comment type="similarity">
    <text evidence="1 8">Belongs to the N(4)/N(6)-methyltransferase family.</text>
</comment>
<dbReference type="GO" id="GO:0009307">
    <property type="term" value="P:DNA restriction-modification system"/>
    <property type="evidence" value="ECO:0007669"/>
    <property type="project" value="InterPro"/>
</dbReference>
<dbReference type="OrthoDB" id="9805629at2"/>